<proteinExistence type="predicted"/>
<dbReference type="OrthoDB" id="3900342at2759"/>
<organism evidence="2 3">
    <name type="scientific">Cordyceps confragosa</name>
    <name type="common">Lecanicillium lecanii</name>
    <dbReference type="NCBI Taxonomy" id="2714763"/>
    <lineage>
        <taxon>Eukaryota</taxon>
        <taxon>Fungi</taxon>
        <taxon>Dikarya</taxon>
        <taxon>Ascomycota</taxon>
        <taxon>Pezizomycotina</taxon>
        <taxon>Sordariomycetes</taxon>
        <taxon>Hypocreomycetidae</taxon>
        <taxon>Hypocreales</taxon>
        <taxon>Cordycipitaceae</taxon>
        <taxon>Akanthomyces</taxon>
    </lineage>
</organism>
<dbReference type="EMBL" id="LUKN01003643">
    <property type="protein sequence ID" value="OAQ97159.1"/>
    <property type="molecule type" value="Genomic_DNA"/>
</dbReference>
<keyword evidence="3" id="KW-1185">Reference proteome</keyword>
<comment type="caution">
    <text evidence="2">The sequence shown here is derived from an EMBL/GenBank/DDBJ whole genome shotgun (WGS) entry which is preliminary data.</text>
</comment>
<dbReference type="AlphaFoldDB" id="A0A179I5Y0"/>
<feature type="region of interest" description="Disordered" evidence="1">
    <location>
        <begin position="1"/>
        <end position="25"/>
    </location>
</feature>
<evidence type="ECO:0000256" key="1">
    <source>
        <dbReference type="SAM" id="MobiDB-lite"/>
    </source>
</evidence>
<gene>
    <name evidence="2" type="ORF">LLEC1_04484</name>
</gene>
<dbReference type="Proteomes" id="UP000243081">
    <property type="component" value="Unassembled WGS sequence"/>
</dbReference>
<protein>
    <submittedName>
        <fullName evidence="2">Uncharacterized protein</fullName>
    </submittedName>
</protein>
<name>A0A179I5Y0_CORDF</name>
<sequence length="87" mass="8996">MASYRAAGETPSESLPVPATKDTFSLNHDTSNELTNASGHKQALERNFSLLNICGIAATTGNSWTAIGGSVALAIYNGGPPGVVYEL</sequence>
<evidence type="ECO:0000313" key="3">
    <source>
        <dbReference type="Proteomes" id="UP000243081"/>
    </source>
</evidence>
<accession>A0A179I5Y0</accession>
<reference evidence="2 3" key="1">
    <citation type="submission" date="2016-03" db="EMBL/GenBank/DDBJ databases">
        <title>Fine-scale spatial genetic structure of a fungal parasite of coffee scale insects.</title>
        <authorList>
            <person name="Jackson D."/>
            <person name="Zemenick K.A."/>
            <person name="Malloure B."/>
            <person name="Quandt C.A."/>
            <person name="James T.Y."/>
        </authorList>
    </citation>
    <scope>NUCLEOTIDE SEQUENCE [LARGE SCALE GENOMIC DNA]</scope>
    <source>
        <strain evidence="2 3">UM487</strain>
    </source>
</reference>
<evidence type="ECO:0000313" key="2">
    <source>
        <dbReference type="EMBL" id="OAQ97159.1"/>
    </source>
</evidence>